<dbReference type="InterPro" id="IPR043519">
    <property type="entry name" value="NT_sf"/>
</dbReference>
<dbReference type="AlphaFoldDB" id="A0A0S7WRV0"/>
<sequence length="998" mass="113984">MRDQLAKLRERAGELGNHHRKFLGFVESHIEDLYARLEGRGRVGAVHLWTRADDVGAEMDTVLEVADGLESQLSCLGCYYSLQFLLMNLTAIDVLKIPLAEEYSRAVTYRPFMLHVGAQFRRLTASYMGRLLLLFLEGVQAPEYVICGVGTRSDQDDIDVGIITEGEGDTAGFNRAVGRLAAEMLRRACNLHFHLSEHVGDERYSASLAEYEALLGKEICDFVIISEMLGAAPMLGSRPLFERFVETITSRYFHHPDRDNRHHEGYLRGILGEIRSLIRGPRRARAIHPKDDGLRMIKGLISAEKVIHGVREANAWQILDRLKEVDSARTAIYRELESCLDFLEIFRYLYQMLVVQEEEIRLDDPDARQGLVDVARLMGYDSLGVISASDRLLVHYYECVEGARSLVGGLVEDVRKHLASTSVFVRMIEDAKDEEARGVPGKNFAVELIRETRFFRGTRYWDDFLVALEEDGGLLLRRFTKDIDRQPKRKRAALIEMYGELLNWDFVSNMTLVSILAKYHPEVVSRQLLSDVNSAFLRNLSRLACRGEPLVRFFHFYPDAMDRWLKSLGHDRQAQLLGMLDWDLCTEEMARAYSNLKYLIQIRCGSSRYFERCFDRVFEQRPEYLRGLDDWGKLEDVSKGVLGEIEQAETPDERFEKLGLFYDLEFFRVGLMTLAGVPVIETNGAFTEFSDTYLTTLFDVSRQEVNRTWGRSVATDDQLAIYVTGGHGRERAYDDDYDLVVVLDSDDPEILEYSRNVVRKMNAELAARGILPHHRFADYVGRFVVLKRELDEILGEDREDVFVDKSQILGARLVVGSSAFGRKFERELIQPYVLNRRDSYIKQMAGEIRSRHRQAREIDGELFHLPGEIPGGLDIKEGMGGLRDIEMICLICKAKYGLSVPVNLRFLDRVGKMDIGCREWVPVLKQGSNFLRSLRDVYRLTVAADNVVLLEYLGRPAAVLGFRSEPGMSAEVKLMKTAADWMTRMGETIEHVIDGIEA</sequence>
<evidence type="ECO:0000313" key="7">
    <source>
        <dbReference type="Proteomes" id="UP000052008"/>
    </source>
</evidence>
<reference evidence="6 7" key="1">
    <citation type="journal article" date="2015" name="Microbiome">
        <title>Genomic resolution of linkages in carbon, nitrogen, and sulfur cycling among widespread estuary sediment bacteria.</title>
        <authorList>
            <person name="Baker B.J."/>
            <person name="Lazar C.S."/>
            <person name="Teske A.P."/>
            <person name="Dick G.J."/>
        </authorList>
    </citation>
    <scope>NUCLEOTIDE SEQUENCE [LARGE SCALE GENOMIC DNA]</scope>
    <source>
        <strain evidence="6">DG_24</strain>
    </source>
</reference>
<dbReference type="Proteomes" id="UP000052008">
    <property type="component" value="Unassembled WGS sequence"/>
</dbReference>
<evidence type="ECO:0000256" key="1">
    <source>
        <dbReference type="ARBA" id="ARBA00022679"/>
    </source>
</evidence>
<feature type="domain" description="PII-uridylyltransferase/Glutamine-synthetase adenylyltransferase" evidence="5">
    <location>
        <begin position="873"/>
        <end position="991"/>
    </location>
</feature>
<dbReference type="EMBL" id="LIZS01000038">
    <property type="protein sequence ID" value="KPJ52872.1"/>
    <property type="molecule type" value="Genomic_DNA"/>
</dbReference>
<dbReference type="Gene3D" id="3.30.460.10">
    <property type="entry name" value="Beta Polymerase, domain 2"/>
    <property type="match status" value="1"/>
</dbReference>
<evidence type="ECO:0000256" key="4">
    <source>
        <dbReference type="ARBA" id="ARBA00023268"/>
    </source>
</evidence>
<protein>
    <recommendedName>
        <fullName evidence="5">PII-uridylyltransferase/Glutamine-synthetase adenylyltransferase domain-containing protein</fullName>
    </recommendedName>
</protein>
<dbReference type="InterPro" id="IPR013546">
    <property type="entry name" value="PII_UdlTrfase/GS_AdlTrfase"/>
</dbReference>
<evidence type="ECO:0000313" key="6">
    <source>
        <dbReference type="EMBL" id="KPJ52872.1"/>
    </source>
</evidence>
<organism evidence="6 7">
    <name type="scientific">candidate division TA06 bacterium DG_24</name>
    <dbReference type="NCBI Taxonomy" id="1703770"/>
    <lineage>
        <taxon>Bacteria</taxon>
        <taxon>Bacteria division TA06</taxon>
    </lineage>
</organism>
<keyword evidence="4" id="KW-0511">Multifunctional enzyme</keyword>
<proteinExistence type="predicted"/>
<dbReference type="SUPFAM" id="SSF81301">
    <property type="entry name" value="Nucleotidyltransferase"/>
    <property type="match status" value="1"/>
</dbReference>
<dbReference type="GO" id="GO:0016779">
    <property type="term" value="F:nucleotidyltransferase activity"/>
    <property type="evidence" value="ECO:0007669"/>
    <property type="project" value="UniProtKB-KW"/>
</dbReference>
<comment type="caution">
    <text evidence="6">The sequence shown here is derived from an EMBL/GenBank/DDBJ whole genome shotgun (WGS) entry which is preliminary data.</text>
</comment>
<dbReference type="STRING" id="1703770.AMJ39_06635"/>
<keyword evidence="1" id="KW-0808">Transferase</keyword>
<keyword evidence="3" id="KW-0460">Magnesium</keyword>
<evidence type="ECO:0000256" key="2">
    <source>
        <dbReference type="ARBA" id="ARBA00022695"/>
    </source>
</evidence>
<evidence type="ECO:0000259" key="5">
    <source>
        <dbReference type="Pfam" id="PF08335"/>
    </source>
</evidence>
<accession>A0A0S7WRV0</accession>
<keyword evidence="2" id="KW-0548">Nucleotidyltransferase</keyword>
<dbReference type="Pfam" id="PF08335">
    <property type="entry name" value="GlnD_UR_UTase"/>
    <property type="match status" value="1"/>
</dbReference>
<evidence type="ECO:0000256" key="3">
    <source>
        <dbReference type="ARBA" id="ARBA00022842"/>
    </source>
</evidence>
<name>A0A0S7WRV0_UNCT6</name>
<gene>
    <name evidence="6" type="ORF">AMJ39_06635</name>
</gene>